<evidence type="ECO:0000313" key="3">
    <source>
        <dbReference type="Proteomes" id="UP000178380"/>
    </source>
</evidence>
<comment type="caution">
    <text evidence="2">The sequence shown here is derived from an EMBL/GenBank/DDBJ whole genome shotgun (WGS) entry which is preliminary data.</text>
</comment>
<name>A0A1G2HYW5_9BACT</name>
<proteinExistence type="predicted"/>
<evidence type="ECO:0000256" key="1">
    <source>
        <dbReference type="SAM" id="Phobius"/>
    </source>
</evidence>
<protein>
    <recommendedName>
        <fullName evidence="4">Prepilin-type N-terminal cleavage/methylation domain-containing protein</fullName>
    </recommendedName>
</protein>
<evidence type="ECO:0000313" key="2">
    <source>
        <dbReference type="EMBL" id="OGZ67391.1"/>
    </source>
</evidence>
<keyword evidence="1" id="KW-1133">Transmembrane helix</keyword>
<accession>A0A1G2HYW5</accession>
<organism evidence="2 3">
    <name type="scientific">Candidatus Staskawiczbacteria bacterium RIFCSPHIGHO2_02_FULL_34_10</name>
    <dbReference type="NCBI Taxonomy" id="1802205"/>
    <lineage>
        <taxon>Bacteria</taxon>
        <taxon>Candidatus Staskawicziibacteriota</taxon>
    </lineage>
</organism>
<dbReference type="AlphaFoldDB" id="A0A1G2HYW5"/>
<feature type="transmembrane region" description="Helical" evidence="1">
    <location>
        <begin position="12"/>
        <end position="34"/>
    </location>
</feature>
<gene>
    <name evidence="2" type="ORF">A3C58_03825</name>
</gene>
<keyword evidence="1" id="KW-0472">Membrane</keyword>
<dbReference type="Proteomes" id="UP000178380">
    <property type="component" value="Unassembled WGS sequence"/>
</dbReference>
<evidence type="ECO:0008006" key="4">
    <source>
        <dbReference type="Google" id="ProtNLM"/>
    </source>
</evidence>
<dbReference type="EMBL" id="MHOR01000010">
    <property type="protein sequence ID" value="OGZ67391.1"/>
    <property type="molecule type" value="Genomic_DNA"/>
</dbReference>
<reference evidence="2 3" key="1">
    <citation type="journal article" date="2016" name="Nat. Commun.">
        <title>Thousands of microbial genomes shed light on interconnected biogeochemical processes in an aquifer system.</title>
        <authorList>
            <person name="Anantharaman K."/>
            <person name="Brown C.T."/>
            <person name="Hug L.A."/>
            <person name="Sharon I."/>
            <person name="Castelle C.J."/>
            <person name="Probst A.J."/>
            <person name="Thomas B.C."/>
            <person name="Singh A."/>
            <person name="Wilkins M.J."/>
            <person name="Karaoz U."/>
            <person name="Brodie E.L."/>
            <person name="Williams K.H."/>
            <person name="Hubbard S.S."/>
            <person name="Banfield J.F."/>
        </authorList>
    </citation>
    <scope>NUCLEOTIDE SEQUENCE [LARGE SCALE GENOMIC DNA]</scope>
</reference>
<keyword evidence="1" id="KW-0812">Transmembrane</keyword>
<sequence length="168" mass="18755">MVKKVKNSGFMFLEILIAVFIISSVFVVLISIIVSSLNTSNSIQKATQANALVKEEYEAIRSFRDGTATTWASNGLGSVNFGINNPYYLFLDTGANPIKWVLNTGVETVDIFTRKVVFDKVSRDPSTQNIESSYNPLNNDPDTVKATITVEWLNKTSQVIAYFTNWQK</sequence>
<dbReference type="STRING" id="1802205.A3C58_03825"/>